<proteinExistence type="predicted"/>
<evidence type="ECO:0000256" key="1">
    <source>
        <dbReference type="SAM" id="Phobius"/>
    </source>
</evidence>
<sequence length="76" mass="8227">MHPQKARPRSLAFCQILFATVALTIFGHLWLNAGHSPLMWGMESVLAAATLTALALAARSATHRTPVLALANHARR</sequence>
<comment type="caution">
    <text evidence="2">The sequence shown here is derived from an EMBL/GenBank/DDBJ whole genome shotgun (WGS) entry which is preliminary data.</text>
</comment>
<evidence type="ECO:0000313" key="3">
    <source>
        <dbReference type="Proteomes" id="UP000479226"/>
    </source>
</evidence>
<dbReference type="Proteomes" id="UP000479226">
    <property type="component" value="Unassembled WGS sequence"/>
</dbReference>
<reference evidence="2 3" key="1">
    <citation type="submission" date="2020-02" db="EMBL/GenBank/DDBJ databases">
        <title>Genome sequence of the type strain DSM 27180 of Arthrobacter silviterrae.</title>
        <authorList>
            <person name="Gao J."/>
            <person name="Sun J."/>
        </authorList>
    </citation>
    <scope>NUCLEOTIDE SEQUENCE [LARGE SCALE GENOMIC DNA]</scope>
    <source>
        <strain evidence="2 3">DSM 27180</strain>
    </source>
</reference>
<keyword evidence="1" id="KW-0812">Transmembrane</keyword>
<evidence type="ECO:0000313" key="2">
    <source>
        <dbReference type="EMBL" id="NGN84377.1"/>
    </source>
</evidence>
<gene>
    <name evidence="2" type="ORF">G6N77_13050</name>
</gene>
<keyword evidence="1" id="KW-0472">Membrane</keyword>
<accession>A0ABX0DJG5</accession>
<protein>
    <submittedName>
        <fullName evidence="2">Uncharacterized protein</fullName>
    </submittedName>
</protein>
<dbReference type="RefSeq" id="WP_165182608.1">
    <property type="nucleotide sequence ID" value="NZ_JAAKZI010000023.1"/>
</dbReference>
<feature type="transmembrane region" description="Helical" evidence="1">
    <location>
        <begin position="37"/>
        <end position="58"/>
    </location>
</feature>
<organism evidence="2 3">
    <name type="scientific">Arthrobacter silviterrae</name>
    <dbReference type="NCBI Taxonomy" id="2026658"/>
    <lineage>
        <taxon>Bacteria</taxon>
        <taxon>Bacillati</taxon>
        <taxon>Actinomycetota</taxon>
        <taxon>Actinomycetes</taxon>
        <taxon>Micrococcales</taxon>
        <taxon>Micrococcaceae</taxon>
        <taxon>Arthrobacter</taxon>
    </lineage>
</organism>
<keyword evidence="3" id="KW-1185">Reference proteome</keyword>
<keyword evidence="1" id="KW-1133">Transmembrane helix</keyword>
<dbReference type="EMBL" id="JAAKZI010000023">
    <property type="protein sequence ID" value="NGN84377.1"/>
    <property type="molecule type" value="Genomic_DNA"/>
</dbReference>
<feature type="transmembrane region" description="Helical" evidence="1">
    <location>
        <begin position="12"/>
        <end position="31"/>
    </location>
</feature>
<name>A0ABX0DJG5_9MICC</name>